<gene>
    <name evidence="8" type="ORF">P4R38_00880</name>
</gene>
<dbReference type="InterPro" id="IPR039424">
    <property type="entry name" value="SBP_5"/>
</dbReference>
<keyword evidence="9" id="KW-1185">Reference proteome</keyword>
<dbReference type="RefSeq" id="WP_277190580.1">
    <property type="nucleotide sequence ID" value="NZ_JAROAV010000004.1"/>
</dbReference>
<feature type="domain" description="Solute-binding protein family 5" evidence="7">
    <location>
        <begin position="93"/>
        <end position="429"/>
    </location>
</feature>
<dbReference type="PROSITE" id="PS51257">
    <property type="entry name" value="PROKAR_LIPOPROTEIN"/>
    <property type="match status" value="1"/>
</dbReference>
<evidence type="ECO:0000256" key="4">
    <source>
        <dbReference type="ARBA" id="ARBA00022729"/>
    </source>
</evidence>
<organism evidence="8 9">
    <name type="scientific">Luteipulveratus flavus</name>
    <dbReference type="NCBI Taxonomy" id="3031728"/>
    <lineage>
        <taxon>Bacteria</taxon>
        <taxon>Bacillati</taxon>
        <taxon>Actinomycetota</taxon>
        <taxon>Actinomycetes</taxon>
        <taxon>Micrococcales</taxon>
        <taxon>Dermacoccaceae</taxon>
        <taxon>Luteipulveratus</taxon>
    </lineage>
</organism>
<comment type="subcellular location">
    <subcellularLocation>
        <location evidence="1">Cell envelope</location>
    </subcellularLocation>
</comment>
<dbReference type="PIRSF" id="PIRSF002741">
    <property type="entry name" value="MppA"/>
    <property type="match status" value="1"/>
</dbReference>
<dbReference type="Gene3D" id="3.40.190.10">
    <property type="entry name" value="Periplasmic binding protein-like II"/>
    <property type="match status" value="1"/>
</dbReference>
<keyword evidence="3" id="KW-0813">Transport</keyword>
<evidence type="ECO:0000313" key="8">
    <source>
        <dbReference type="EMBL" id="MDF8262797.1"/>
    </source>
</evidence>
<feature type="region of interest" description="Disordered" evidence="5">
    <location>
        <begin position="23"/>
        <end position="53"/>
    </location>
</feature>
<dbReference type="PANTHER" id="PTHR30290">
    <property type="entry name" value="PERIPLASMIC BINDING COMPONENT OF ABC TRANSPORTER"/>
    <property type="match status" value="1"/>
</dbReference>
<name>A0ABT6C3A9_9MICO</name>
<evidence type="ECO:0000256" key="2">
    <source>
        <dbReference type="ARBA" id="ARBA00005695"/>
    </source>
</evidence>
<comment type="caution">
    <text evidence="8">The sequence shown here is derived from an EMBL/GenBank/DDBJ whole genome shotgun (WGS) entry which is preliminary data.</text>
</comment>
<dbReference type="Pfam" id="PF00496">
    <property type="entry name" value="SBP_bac_5"/>
    <property type="match status" value="1"/>
</dbReference>
<protein>
    <submittedName>
        <fullName evidence="8">ABC transporter substrate-binding protein</fullName>
    </submittedName>
</protein>
<feature type="signal peptide" evidence="6">
    <location>
        <begin position="1"/>
        <end position="25"/>
    </location>
</feature>
<sequence length="513" mass="55023">MSLRRPRVLVSVVGFSLLAGCSAGSSSEESSSATAAPSSGGGGAQGPSNDPISIGLVAEPASLDFTKNDGAAIPQAELGNIYETLVKQDQDGKIVPGLATRWTVSPDRKTYTFDLPANATFSTGAKVTGADVAYSIDQVKTKWTIGLKAKMDPVSAVDATSPTQVKVTLSKPSNSWLFDMTTRVGAIFPKSGGDLANKPVGSGPYTFTRWNRGDSIVLTRNDKYWGQKPHFKTVTLKYFKDPTALNNALLSGTIDVVSTLQAPEALSQFPTSKYQVIEGTTNGEVVLSMNNSRAPFTDKRVRQAVRYAIDHKGLIDTCWAGKGQQIGSMVPPTDPWYEDLTKVTPYDQAKAKSLLQQAGKVGATVRLRLPNLPYATACGPVVKSMLEQVGLKVKIDTLEFPAAWLTTVFKNADYDMSIIAHVEPRDLPTVFGDPTYYTRYNNPQLEPLLAAADQGSETDQVTNMKKAARLLADDAAADFLFLLPNLMVADKGITGLPKNAITEGFDLAALGRS</sequence>
<evidence type="ECO:0000256" key="6">
    <source>
        <dbReference type="SAM" id="SignalP"/>
    </source>
</evidence>
<dbReference type="Gene3D" id="3.10.105.10">
    <property type="entry name" value="Dipeptide-binding Protein, Domain 3"/>
    <property type="match status" value="1"/>
</dbReference>
<evidence type="ECO:0000313" key="9">
    <source>
        <dbReference type="Proteomes" id="UP001528912"/>
    </source>
</evidence>
<dbReference type="Proteomes" id="UP001528912">
    <property type="component" value="Unassembled WGS sequence"/>
</dbReference>
<feature type="chain" id="PRO_5045328850" evidence="6">
    <location>
        <begin position="26"/>
        <end position="513"/>
    </location>
</feature>
<evidence type="ECO:0000256" key="1">
    <source>
        <dbReference type="ARBA" id="ARBA00004196"/>
    </source>
</evidence>
<evidence type="ECO:0000256" key="5">
    <source>
        <dbReference type="SAM" id="MobiDB-lite"/>
    </source>
</evidence>
<accession>A0ABT6C3A9</accession>
<feature type="compositionally biased region" description="Low complexity" evidence="5">
    <location>
        <begin position="23"/>
        <end position="38"/>
    </location>
</feature>
<dbReference type="InterPro" id="IPR030678">
    <property type="entry name" value="Peptide/Ni-bd"/>
</dbReference>
<reference evidence="8 9" key="1">
    <citation type="submission" date="2023-03" db="EMBL/GenBank/DDBJ databases">
        <title>YIM 133296 draft genome.</title>
        <authorList>
            <person name="Xiong L."/>
        </authorList>
    </citation>
    <scope>NUCLEOTIDE SEQUENCE [LARGE SCALE GENOMIC DNA]</scope>
    <source>
        <strain evidence="8 9">YIM 133296</strain>
    </source>
</reference>
<comment type="similarity">
    <text evidence="2">Belongs to the bacterial solute-binding protein 5 family.</text>
</comment>
<keyword evidence="4 6" id="KW-0732">Signal</keyword>
<dbReference type="Gene3D" id="3.90.76.10">
    <property type="entry name" value="Dipeptide-binding Protein, Domain 1"/>
    <property type="match status" value="1"/>
</dbReference>
<dbReference type="EMBL" id="JAROAV010000004">
    <property type="protein sequence ID" value="MDF8262797.1"/>
    <property type="molecule type" value="Genomic_DNA"/>
</dbReference>
<dbReference type="InterPro" id="IPR000914">
    <property type="entry name" value="SBP_5_dom"/>
</dbReference>
<proteinExistence type="inferred from homology"/>
<evidence type="ECO:0000256" key="3">
    <source>
        <dbReference type="ARBA" id="ARBA00022448"/>
    </source>
</evidence>
<dbReference type="CDD" id="cd08494">
    <property type="entry name" value="PBP2_NikA_DppA_OppA_like_6"/>
    <property type="match status" value="1"/>
</dbReference>
<evidence type="ECO:0000259" key="7">
    <source>
        <dbReference type="Pfam" id="PF00496"/>
    </source>
</evidence>
<dbReference type="PANTHER" id="PTHR30290:SF10">
    <property type="entry name" value="PERIPLASMIC OLIGOPEPTIDE-BINDING PROTEIN-RELATED"/>
    <property type="match status" value="1"/>
</dbReference>
<dbReference type="SUPFAM" id="SSF53850">
    <property type="entry name" value="Periplasmic binding protein-like II"/>
    <property type="match status" value="1"/>
</dbReference>